<protein>
    <submittedName>
        <fullName evidence="1">Uncharacterized protein</fullName>
    </submittedName>
</protein>
<accession>A0ACC1T7C8</accession>
<comment type="caution">
    <text evidence="1">The sequence shown here is derived from an EMBL/GenBank/DDBJ whole genome shotgun (WGS) entry which is preliminary data.</text>
</comment>
<evidence type="ECO:0000313" key="1">
    <source>
        <dbReference type="EMBL" id="KAJ3554957.1"/>
    </source>
</evidence>
<dbReference type="EMBL" id="JANHOG010000380">
    <property type="protein sequence ID" value="KAJ3554957.1"/>
    <property type="molecule type" value="Genomic_DNA"/>
</dbReference>
<organism evidence="1 2">
    <name type="scientific">Phlebia brevispora</name>
    <dbReference type="NCBI Taxonomy" id="194682"/>
    <lineage>
        <taxon>Eukaryota</taxon>
        <taxon>Fungi</taxon>
        <taxon>Dikarya</taxon>
        <taxon>Basidiomycota</taxon>
        <taxon>Agaricomycotina</taxon>
        <taxon>Agaricomycetes</taxon>
        <taxon>Polyporales</taxon>
        <taxon>Meruliaceae</taxon>
        <taxon>Phlebia</taxon>
    </lineage>
</organism>
<gene>
    <name evidence="1" type="ORF">NM688_g2836</name>
</gene>
<proteinExistence type="predicted"/>
<evidence type="ECO:0000313" key="2">
    <source>
        <dbReference type="Proteomes" id="UP001148662"/>
    </source>
</evidence>
<keyword evidence="2" id="KW-1185">Reference proteome</keyword>
<reference evidence="1" key="1">
    <citation type="submission" date="2022-07" db="EMBL/GenBank/DDBJ databases">
        <title>Genome Sequence of Phlebia brevispora.</title>
        <authorList>
            <person name="Buettner E."/>
        </authorList>
    </citation>
    <scope>NUCLEOTIDE SEQUENCE</scope>
    <source>
        <strain evidence="1">MPL23</strain>
    </source>
</reference>
<sequence length="137" mass="14837">MKKTPSESIVSTQQGHALYLRSIRRRIGLESPAVAFPAVLPTKVPVLWAANVKGIHELPMSSAELFPIQAGKEFDVPGLHIQTRNMDSGQYELCNFPPGICKDTIQSRGHVVNLKPPTITGSLKGSYGAEDDDAKNG</sequence>
<dbReference type="Proteomes" id="UP001148662">
    <property type="component" value="Unassembled WGS sequence"/>
</dbReference>
<name>A0ACC1T7C8_9APHY</name>